<proteinExistence type="predicted"/>
<accession>A0A7X6DR27</accession>
<evidence type="ECO:0000259" key="1">
    <source>
        <dbReference type="Pfam" id="PF13847"/>
    </source>
</evidence>
<dbReference type="Gene3D" id="3.40.50.150">
    <property type="entry name" value="Vaccinia Virus protein VP39"/>
    <property type="match status" value="1"/>
</dbReference>
<dbReference type="InterPro" id="IPR025714">
    <property type="entry name" value="Methyltranfer_dom"/>
</dbReference>
<dbReference type="EMBL" id="VTOW01000002">
    <property type="protein sequence ID" value="NKE71614.1"/>
    <property type="molecule type" value="Genomic_DNA"/>
</dbReference>
<dbReference type="RefSeq" id="WP_168060409.1">
    <property type="nucleotide sequence ID" value="NZ_VTOW01000002.1"/>
</dbReference>
<keyword evidence="3" id="KW-1185">Reference proteome</keyword>
<dbReference type="Proteomes" id="UP000534783">
    <property type="component" value="Unassembled WGS sequence"/>
</dbReference>
<keyword evidence="2" id="KW-0489">Methyltransferase</keyword>
<evidence type="ECO:0000313" key="3">
    <source>
        <dbReference type="Proteomes" id="UP000534783"/>
    </source>
</evidence>
<dbReference type="SUPFAM" id="SSF53335">
    <property type="entry name" value="S-adenosyl-L-methionine-dependent methyltransferases"/>
    <property type="match status" value="1"/>
</dbReference>
<sequence>MKDSALRKRTIDPEQIGMETYRNVKQADYTKEAEVYDLKRFSHVAGRFYAELSNQVIFDLLEAKEGDRILDLATGTGRVSVGMAEKGVSIFGADLTWKMIERAKEKASEKRLTNVSFHLADGLQLPYKENTFDKIVSIRFFHILPFEMQKAILQEVRRVLKPGGTFIVEFNSPFAGLFLWALRRDHLVIWPRQVRELFQGMAIVKKVGVMLPGLGRIAKVNPQLGYALGRRLDFFPFNHLCNQILIVARKDEEASVKAA</sequence>
<feature type="domain" description="Methyltransferase" evidence="1">
    <location>
        <begin position="64"/>
        <end position="169"/>
    </location>
</feature>
<gene>
    <name evidence="2" type="ORF">MNODULE_12770</name>
</gene>
<reference evidence="2 3" key="1">
    <citation type="journal article" date="2020" name="Nature">
        <title>Bacterial chemolithoautotrophy via manganese oxidation.</title>
        <authorList>
            <person name="Yu H."/>
            <person name="Leadbetter J.R."/>
        </authorList>
    </citation>
    <scope>NUCLEOTIDE SEQUENCE [LARGE SCALE GENOMIC DNA]</scope>
    <source>
        <strain evidence="2 3">Mn-1</strain>
    </source>
</reference>
<dbReference type="GO" id="GO:0032259">
    <property type="term" value="P:methylation"/>
    <property type="evidence" value="ECO:0007669"/>
    <property type="project" value="UniProtKB-KW"/>
</dbReference>
<protein>
    <submittedName>
        <fullName evidence="2">Class I SAM-dependent methyltransferase</fullName>
    </submittedName>
</protein>
<dbReference type="GO" id="GO:0008168">
    <property type="term" value="F:methyltransferase activity"/>
    <property type="evidence" value="ECO:0007669"/>
    <property type="project" value="UniProtKB-KW"/>
</dbReference>
<comment type="caution">
    <text evidence="2">The sequence shown here is derived from an EMBL/GenBank/DDBJ whole genome shotgun (WGS) entry which is preliminary data.</text>
</comment>
<keyword evidence="2" id="KW-0808">Transferase</keyword>
<dbReference type="CDD" id="cd02440">
    <property type="entry name" value="AdoMet_MTases"/>
    <property type="match status" value="1"/>
</dbReference>
<name>A0A7X6DR27_9BACT</name>
<evidence type="ECO:0000313" key="2">
    <source>
        <dbReference type="EMBL" id="NKE71614.1"/>
    </source>
</evidence>
<organism evidence="2 3">
    <name type="scientific">Candidatus Manganitrophus noduliformans</name>
    <dbReference type="NCBI Taxonomy" id="2606439"/>
    <lineage>
        <taxon>Bacteria</taxon>
        <taxon>Pseudomonadati</taxon>
        <taxon>Nitrospirota</taxon>
        <taxon>Nitrospiria</taxon>
        <taxon>Candidatus Troglogloeales</taxon>
        <taxon>Candidatus Manganitrophaceae</taxon>
        <taxon>Candidatus Manganitrophus</taxon>
    </lineage>
</organism>
<dbReference type="Pfam" id="PF13847">
    <property type="entry name" value="Methyltransf_31"/>
    <property type="match status" value="1"/>
</dbReference>
<dbReference type="PANTHER" id="PTHR43591:SF110">
    <property type="entry name" value="RHODANESE DOMAIN-CONTAINING PROTEIN"/>
    <property type="match status" value="1"/>
</dbReference>
<dbReference type="PANTHER" id="PTHR43591">
    <property type="entry name" value="METHYLTRANSFERASE"/>
    <property type="match status" value="1"/>
</dbReference>
<dbReference type="InterPro" id="IPR029063">
    <property type="entry name" value="SAM-dependent_MTases_sf"/>
</dbReference>
<dbReference type="AlphaFoldDB" id="A0A7X6DR27"/>